<reference evidence="2 3" key="1">
    <citation type="submission" date="2014-11" db="EMBL/GenBank/DDBJ databases">
        <authorList>
            <person name="Zhu J."/>
            <person name="Qi W."/>
            <person name="Song R."/>
        </authorList>
    </citation>
    <scope>NUCLEOTIDE SEQUENCE [LARGE SCALE GENOMIC DNA]</scope>
</reference>
<dbReference type="VEuPathDB" id="CryptoDB:Vbra_18184"/>
<evidence type="ECO:0000256" key="1">
    <source>
        <dbReference type="SAM" id="MobiDB-lite"/>
    </source>
</evidence>
<gene>
    <name evidence="2" type="ORF">Vbra_18184</name>
</gene>
<name>A0A0G4GKY1_VITBC</name>
<dbReference type="EMBL" id="CDMY01000702">
    <property type="protein sequence ID" value="CEM30687.1"/>
    <property type="molecule type" value="Genomic_DNA"/>
</dbReference>
<sequence>MADNEERVLSVLRKLIPESKKVVDPKLRDMQLRDLLSDAEDKIKFLEWDENLYVACHSCLRVSYNDDKKLGRGAFAPGGSLYSAPTASQAPIGDGAYSMGRFLTRLINGGSGRTSKRHEPKTEAEGARKRN</sequence>
<dbReference type="Proteomes" id="UP000041254">
    <property type="component" value="Unassembled WGS sequence"/>
</dbReference>
<protein>
    <submittedName>
        <fullName evidence="2">Uncharacterized protein</fullName>
    </submittedName>
</protein>
<feature type="region of interest" description="Disordered" evidence="1">
    <location>
        <begin position="108"/>
        <end position="131"/>
    </location>
</feature>
<dbReference type="AlphaFoldDB" id="A0A0G4GKY1"/>
<organism evidence="2 3">
    <name type="scientific">Vitrella brassicaformis (strain CCMP3155)</name>
    <dbReference type="NCBI Taxonomy" id="1169540"/>
    <lineage>
        <taxon>Eukaryota</taxon>
        <taxon>Sar</taxon>
        <taxon>Alveolata</taxon>
        <taxon>Colpodellida</taxon>
        <taxon>Vitrellaceae</taxon>
        <taxon>Vitrella</taxon>
    </lineage>
</organism>
<keyword evidence="3" id="KW-1185">Reference proteome</keyword>
<evidence type="ECO:0000313" key="2">
    <source>
        <dbReference type="EMBL" id="CEM30687.1"/>
    </source>
</evidence>
<dbReference type="InParanoid" id="A0A0G4GKY1"/>
<proteinExistence type="predicted"/>
<accession>A0A0G4GKY1</accession>
<evidence type="ECO:0000313" key="3">
    <source>
        <dbReference type="Proteomes" id="UP000041254"/>
    </source>
</evidence>
<feature type="compositionally biased region" description="Basic and acidic residues" evidence="1">
    <location>
        <begin position="120"/>
        <end position="131"/>
    </location>
</feature>